<dbReference type="Proteomes" id="UP001596166">
    <property type="component" value="Unassembled WGS sequence"/>
</dbReference>
<keyword evidence="2" id="KW-1185">Reference proteome</keyword>
<accession>A0ABW0G8P7</accession>
<evidence type="ECO:0000313" key="2">
    <source>
        <dbReference type="Proteomes" id="UP001596166"/>
    </source>
</evidence>
<reference evidence="2" key="1">
    <citation type="journal article" date="2019" name="Int. J. Syst. Evol. Microbiol.">
        <title>The Global Catalogue of Microorganisms (GCM) 10K type strain sequencing project: providing services to taxonomists for standard genome sequencing and annotation.</title>
        <authorList>
            <consortium name="The Broad Institute Genomics Platform"/>
            <consortium name="The Broad Institute Genome Sequencing Center for Infectious Disease"/>
            <person name="Wu L."/>
            <person name="Ma J."/>
        </authorList>
    </citation>
    <scope>NUCLEOTIDE SEQUENCE [LARGE SCALE GENOMIC DNA]</scope>
    <source>
        <strain evidence="2">CCUG 58760</strain>
    </source>
</reference>
<organism evidence="1 2">
    <name type="scientific">Azospirillum himalayense</name>
    <dbReference type="NCBI Taxonomy" id="654847"/>
    <lineage>
        <taxon>Bacteria</taxon>
        <taxon>Pseudomonadati</taxon>
        <taxon>Pseudomonadota</taxon>
        <taxon>Alphaproteobacteria</taxon>
        <taxon>Rhodospirillales</taxon>
        <taxon>Azospirillaceae</taxon>
        <taxon>Azospirillum</taxon>
    </lineage>
</organism>
<gene>
    <name evidence="1" type="ORF">ACFPMG_19490</name>
</gene>
<evidence type="ECO:0000313" key="1">
    <source>
        <dbReference type="EMBL" id="MFC5357199.1"/>
    </source>
</evidence>
<protein>
    <recommendedName>
        <fullName evidence="3">LysR family transcriptional regulator</fullName>
    </recommendedName>
</protein>
<name>A0ABW0G8P7_9PROT</name>
<sequence length="58" mass="5979">MELARTGSLSAAARALRISHAPAGARPPMPETAARCRVHAPTAGGGLFYDAPRHTVGK</sequence>
<comment type="caution">
    <text evidence="1">The sequence shown here is derived from an EMBL/GenBank/DDBJ whole genome shotgun (WGS) entry which is preliminary data.</text>
</comment>
<dbReference type="EMBL" id="JBHSLC010000041">
    <property type="protein sequence ID" value="MFC5357199.1"/>
    <property type="molecule type" value="Genomic_DNA"/>
</dbReference>
<dbReference type="RefSeq" id="WP_376996841.1">
    <property type="nucleotide sequence ID" value="NZ_JBHSLC010000041.1"/>
</dbReference>
<evidence type="ECO:0008006" key="3">
    <source>
        <dbReference type="Google" id="ProtNLM"/>
    </source>
</evidence>
<proteinExistence type="predicted"/>